<dbReference type="EMBL" id="VORO01000002">
    <property type="protein sequence ID" value="TXD90759.1"/>
    <property type="molecule type" value="Genomic_DNA"/>
</dbReference>
<gene>
    <name evidence="3" type="ORF">ESY86_02005</name>
</gene>
<dbReference type="Proteomes" id="UP000321578">
    <property type="component" value="Unassembled WGS sequence"/>
</dbReference>
<keyword evidence="2" id="KW-0472">Membrane</keyword>
<accession>A0A5C6ZL50</accession>
<dbReference type="AlphaFoldDB" id="A0A5C6ZL50"/>
<evidence type="ECO:0000313" key="3">
    <source>
        <dbReference type="EMBL" id="TXD90759.1"/>
    </source>
</evidence>
<feature type="region of interest" description="Disordered" evidence="1">
    <location>
        <begin position="78"/>
        <end position="164"/>
    </location>
</feature>
<evidence type="ECO:0000256" key="1">
    <source>
        <dbReference type="SAM" id="MobiDB-lite"/>
    </source>
</evidence>
<dbReference type="OrthoDB" id="1247025at2"/>
<keyword evidence="4" id="KW-1185">Reference proteome</keyword>
<dbReference type="RefSeq" id="WP_147084861.1">
    <property type="nucleotide sequence ID" value="NZ_VORM01000001.1"/>
</dbReference>
<feature type="transmembrane region" description="Helical" evidence="2">
    <location>
        <begin position="44"/>
        <end position="65"/>
    </location>
</feature>
<feature type="compositionally biased region" description="Low complexity" evidence="1">
    <location>
        <begin position="79"/>
        <end position="93"/>
    </location>
</feature>
<keyword evidence="2" id="KW-1133">Transmembrane helix</keyword>
<evidence type="ECO:0000313" key="4">
    <source>
        <dbReference type="Proteomes" id="UP000321578"/>
    </source>
</evidence>
<evidence type="ECO:0000256" key="2">
    <source>
        <dbReference type="SAM" id="Phobius"/>
    </source>
</evidence>
<comment type="caution">
    <text evidence="3">The sequence shown here is derived from an EMBL/GenBank/DDBJ whole genome shotgun (WGS) entry which is preliminary data.</text>
</comment>
<feature type="compositionally biased region" description="Basic and acidic residues" evidence="1">
    <location>
        <begin position="143"/>
        <end position="158"/>
    </location>
</feature>
<sequence length="260" mass="28915">MAPIKFEEDIKKRMEQRKIQPSEDAWEKLSHALDAEQKNKSKPLIWFMGIAASVMGVLLVSSLFFKASEGLPVRQNTVATEANESTSSISNSENESKSVKKVEQKSILQPQANVSEVTETPKATSKLNTTPTKLYTQKPVRQPSDEKLAVTKSIHQDKGAPSSTNTIQEEEYVMAVAAEIKNLETKAGMASDEEIERLLKQAEKDITKQRLQKGNTMTVSAQSLLQDVEADLDHSFRSKVFDALISSYKTVRTAVAERND</sequence>
<organism evidence="3 4">
    <name type="scientific">Subsaximicrobium wynnwilliamsii</name>
    <dbReference type="NCBI Taxonomy" id="291179"/>
    <lineage>
        <taxon>Bacteria</taxon>
        <taxon>Pseudomonadati</taxon>
        <taxon>Bacteroidota</taxon>
        <taxon>Flavobacteriia</taxon>
        <taxon>Flavobacteriales</taxon>
        <taxon>Flavobacteriaceae</taxon>
        <taxon>Subsaximicrobium</taxon>
    </lineage>
</organism>
<name>A0A5C6ZL50_9FLAO</name>
<feature type="compositionally biased region" description="Polar residues" evidence="1">
    <location>
        <begin position="108"/>
        <end position="135"/>
    </location>
</feature>
<proteinExistence type="predicted"/>
<reference evidence="3 4" key="1">
    <citation type="submission" date="2019-08" db="EMBL/GenBank/DDBJ databases">
        <title>Genomes of Subsaximicrobium wynnwilliamsii strains.</title>
        <authorList>
            <person name="Bowman J.P."/>
        </authorList>
    </citation>
    <scope>NUCLEOTIDE SEQUENCE [LARGE SCALE GENOMIC DNA]</scope>
    <source>
        <strain evidence="3 4">2-80-2</strain>
    </source>
</reference>
<feature type="compositionally biased region" description="Basic and acidic residues" evidence="1">
    <location>
        <begin position="94"/>
        <end position="104"/>
    </location>
</feature>
<protein>
    <submittedName>
        <fullName evidence="3">Uncharacterized protein</fullName>
    </submittedName>
</protein>
<keyword evidence="2" id="KW-0812">Transmembrane</keyword>